<dbReference type="OrthoDB" id="4462920at2"/>
<dbReference type="AlphaFoldDB" id="A0A4R7VUC0"/>
<protein>
    <submittedName>
        <fullName evidence="1">Uncharacterized protein</fullName>
    </submittedName>
</protein>
<dbReference type="Proteomes" id="UP000294927">
    <property type="component" value="Unassembled WGS sequence"/>
</dbReference>
<comment type="caution">
    <text evidence="1">The sequence shown here is derived from an EMBL/GenBank/DDBJ whole genome shotgun (WGS) entry which is preliminary data.</text>
</comment>
<accession>A0A4R7VUC0</accession>
<name>A0A4R7VUC0_9PSEU</name>
<evidence type="ECO:0000313" key="2">
    <source>
        <dbReference type="Proteomes" id="UP000294927"/>
    </source>
</evidence>
<organism evidence="1 2">
    <name type="scientific">Actinophytocola oryzae</name>
    <dbReference type="NCBI Taxonomy" id="502181"/>
    <lineage>
        <taxon>Bacteria</taxon>
        <taxon>Bacillati</taxon>
        <taxon>Actinomycetota</taxon>
        <taxon>Actinomycetes</taxon>
        <taxon>Pseudonocardiales</taxon>
        <taxon>Pseudonocardiaceae</taxon>
    </lineage>
</organism>
<gene>
    <name evidence="1" type="ORF">CLV71_10421</name>
</gene>
<evidence type="ECO:0000313" key="1">
    <source>
        <dbReference type="EMBL" id="TDV53553.1"/>
    </source>
</evidence>
<sequence length="144" mass="15435">MIEPSTFVPGEAPDGLRLWRLPDPPVSAAFGLAVDVSVLLEHLELTDLDFTLIDAVVGDVDRYLAAATDFVARRVAEDPEAFGVPELPEPLGLDLPEVTFSDSGWLVRFAEAPFPVADPDGLLVEFTGDTPVDVEGTSDADEID</sequence>
<proteinExistence type="predicted"/>
<dbReference type="RefSeq" id="WP_133902609.1">
    <property type="nucleotide sequence ID" value="NZ_SOCP01000004.1"/>
</dbReference>
<reference evidence="1 2" key="1">
    <citation type="submission" date="2019-03" db="EMBL/GenBank/DDBJ databases">
        <title>Genomic Encyclopedia of Archaeal and Bacterial Type Strains, Phase II (KMG-II): from individual species to whole genera.</title>
        <authorList>
            <person name="Goeker M."/>
        </authorList>
    </citation>
    <scope>NUCLEOTIDE SEQUENCE [LARGE SCALE GENOMIC DNA]</scope>
    <source>
        <strain evidence="1 2">DSM 45499</strain>
    </source>
</reference>
<keyword evidence="2" id="KW-1185">Reference proteome</keyword>
<dbReference type="EMBL" id="SOCP01000004">
    <property type="protein sequence ID" value="TDV53553.1"/>
    <property type="molecule type" value="Genomic_DNA"/>
</dbReference>